<sequence length="574" mass="65971">MKSNMEVTKLIQDAILDICTQHVSFEKSLDIDAIVCLSTASRGDIVVKMHRTVMQNSKWKSSKFTRINKRKHSMIERNNHSSQMVDDSCVQSIVDQCLGRKVSDIVDTTPGSIKIEQSVKNEKTMVPNPMYHLYNRREEAASSGTHLENDPELDNEITGDNRFTNFGNAVDAMIKHELHEPVNEEQLLETNADIQHPIQDDQEADARFELNTSTEHKSPDIPIQIKSEPQDIEQPDEDDTNDFDFEDNSGSMEKSQNLPYGSINFSEGSMQSFENFNILPQIAVDFLKETSEGEAVDYELDEPMEDIITNMEDEMEVMKVSRKLFAKTTIQCSARLLRKILKKDHGSGHKIKKHYYKIAKFLKLPVERRAELYSAFKSVREFTPRARIQQGRAPENIVCPVCAKPYKASRFEKHFRIAHTSEKPYHCEICGKDFAISSYYKDHRRMHLTSLGVDADNADELLEVKCVNCKKVCRVGMDYDRHFRMEHTHEKPYTCDVCDKQFALPDHLKDHRKAHFSVAIISSNMIEPPSVDQTEGQYAPYIYEPTNESQNERSPVHESDELPLESLNTEKVQL</sequence>
<evidence type="ECO:0000256" key="8">
    <source>
        <dbReference type="ARBA" id="ARBA00023155"/>
    </source>
</evidence>
<reference evidence="12" key="1">
    <citation type="submission" date="2022-03" db="EMBL/GenBank/DDBJ databases">
        <authorList>
            <person name="Martin C."/>
        </authorList>
    </citation>
    <scope>NUCLEOTIDE SEQUENCE</scope>
</reference>
<feature type="compositionally biased region" description="Basic and acidic residues" evidence="11">
    <location>
        <begin position="550"/>
        <end position="560"/>
    </location>
</feature>
<dbReference type="Gene3D" id="1.10.260.40">
    <property type="entry name" value="lambda repressor-like DNA-binding domains"/>
    <property type="match status" value="1"/>
</dbReference>
<dbReference type="Gene3D" id="3.30.160.60">
    <property type="entry name" value="Classic Zinc Finger"/>
    <property type="match status" value="2"/>
</dbReference>
<evidence type="ECO:0000256" key="6">
    <source>
        <dbReference type="ARBA" id="ARBA00023015"/>
    </source>
</evidence>
<evidence type="ECO:0000313" key="13">
    <source>
        <dbReference type="Proteomes" id="UP000749559"/>
    </source>
</evidence>
<protein>
    <submittedName>
        <fullName evidence="12">Uncharacterized protein</fullName>
    </submittedName>
</protein>
<keyword evidence="3" id="KW-0677">Repeat</keyword>
<dbReference type="SMART" id="SM00355">
    <property type="entry name" value="ZnF_C2H2"/>
    <property type="match status" value="4"/>
</dbReference>
<dbReference type="Pfam" id="PF02376">
    <property type="entry name" value="CUT"/>
    <property type="match status" value="1"/>
</dbReference>
<evidence type="ECO:0000256" key="5">
    <source>
        <dbReference type="ARBA" id="ARBA00022833"/>
    </source>
</evidence>
<dbReference type="GO" id="GO:0000981">
    <property type="term" value="F:DNA-binding transcription factor activity, RNA polymerase II-specific"/>
    <property type="evidence" value="ECO:0007669"/>
    <property type="project" value="TreeGrafter"/>
</dbReference>
<name>A0A8J1THB1_OWEFU</name>
<dbReference type="AlphaFoldDB" id="A0A8J1THB1"/>
<keyword evidence="10" id="KW-0539">Nucleus</keyword>
<keyword evidence="4" id="KW-0863">Zinc-finger</keyword>
<dbReference type="InterPro" id="IPR003350">
    <property type="entry name" value="CUT_dom"/>
</dbReference>
<dbReference type="SUPFAM" id="SSF57667">
    <property type="entry name" value="beta-beta-alpha zinc fingers"/>
    <property type="match status" value="2"/>
</dbReference>
<dbReference type="GO" id="GO:0000978">
    <property type="term" value="F:RNA polymerase II cis-regulatory region sequence-specific DNA binding"/>
    <property type="evidence" value="ECO:0007669"/>
    <property type="project" value="TreeGrafter"/>
</dbReference>
<dbReference type="PROSITE" id="PS50157">
    <property type="entry name" value="ZINC_FINGER_C2H2_2"/>
    <property type="match status" value="3"/>
</dbReference>
<feature type="compositionally biased region" description="Polar residues" evidence="11">
    <location>
        <begin position="249"/>
        <end position="260"/>
    </location>
</feature>
<evidence type="ECO:0000256" key="4">
    <source>
        <dbReference type="ARBA" id="ARBA00022771"/>
    </source>
</evidence>
<evidence type="ECO:0000256" key="1">
    <source>
        <dbReference type="ARBA" id="ARBA00004123"/>
    </source>
</evidence>
<organism evidence="12 13">
    <name type="scientific">Owenia fusiformis</name>
    <name type="common">Polychaete worm</name>
    <dbReference type="NCBI Taxonomy" id="6347"/>
    <lineage>
        <taxon>Eukaryota</taxon>
        <taxon>Metazoa</taxon>
        <taxon>Spiralia</taxon>
        <taxon>Lophotrochozoa</taxon>
        <taxon>Annelida</taxon>
        <taxon>Polychaeta</taxon>
        <taxon>Sedentaria</taxon>
        <taxon>Canalipalpata</taxon>
        <taxon>Sabellida</taxon>
        <taxon>Oweniida</taxon>
        <taxon>Oweniidae</taxon>
        <taxon>Owenia</taxon>
    </lineage>
</organism>
<accession>A0A8J1THB1</accession>
<dbReference type="Proteomes" id="UP000749559">
    <property type="component" value="Unassembled WGS sequence"/>
</dbReference>
<dbReference type="GO" id="GO:0008270">
    <property type="term" value="F:zinc ion binding"/>
    <property type="evidence" value="ECO:0007669"/>
    <property type="project" value="UniProtKB-KW"/>
</dbReference>
<dbReference type="FunFam" id="3.30.160.60:FF:000634">
    <property type="entry name" value="Zinc finger X-chromosomal protein"/>
    <property type="match status" value="1"/>
</dbReference>
<dbReference type="PANTHER" id="PTHR24384:SF189">
    <property type="entry name" value="C2H2-TYPE DOMAIN-CONTAINING PROTEIN-RELATED"/>
    <property type="match status" value="1"/>
</dbReference>
<keyword evidence="8" id="KW-0371">Homeobox</keyword>
<dbReference type="InterPro" id="IPR050752">
    <property type="entry name" value="C2H2-ZF_domain"/>
</dbReference>
<dbReference type="InterPro" id="IPR010982">
    <property type="entry name" value="Lambda_DNA-bd_dom_sf"/>
</dbReference>
<dbReference type="Pfam" id="PF00096">
    <property type="entry name" value="zf-C2H2"/>
    <property type="match status" value="2"/>
</dbReference>
<evidence type="ECO:0000256" key="3">
    <source>
        <dbReference type="ARBA" id="ARBA00022737"/>
    </source>
</evidence>
<dbReference type="PANTHER" id="PTHR24384">
    <property type="entry name" value="FINGER PUTATIVE TRANSCRIPTION FACTOR FAMILY-RELATED"/>
    <property type="match status" value="1"/>
</dbReference>
<proteinExistence type="predicted"/>
<dbReference type="OrthoDB" id="6327333at2759"/>
<keyword evidence="5" id="KW-0862">Zinc</keyword>
<feature type="compositionally biased region" description="Acidic residues" evidence="11">
    <location>
        <begin position="230"/>
        <end position="247"/>
    </location>
</feature>
<feature type="region of interest" description="Disordered" evidence="11">
    <location>
        <begin position="139"/>
        <end position="160"/>
    </location>
</feature>
<dbReference type="InterPro" id="IPR036236">
    <property type="entry name" value="Znf_C2H2_sf"/>
</dbReference>
<dbReference type="InterPro" id="IPR013087">
    <property type="entry name" value="Znf_C2H2_type"/>
</dbReference>
<gene>
    <name evidence="12" type="ORF">OFUS_LOCUS4428</name>
</gene>
<evidence type="ECO:0000313" key="12">
    <source>
        <dbReference type="EMBL" id="CAH1777374.1"/>
    </source>
</evidence>
<dbReference type="PROSITE" id="PS00028">
    <property type="entry name" value="ZINC_FINGER_C2H2_1"/>
    <property type="match status" value="3"/>
</dbReference>
<dbReference type="FunFam" id="3.30.160.60:FF:000065">
    <property type="entry name" value="B-cell CLL/lymphoma 6, member B"/>
    <property type="match status" value="1"/>
</dbReference>
<evidence type="ECO:0000256" key="9">
    <source>
        <dbReference type="ARBA" id="ARBA00023163"/>
    </source>
</evidence>
<dbReference type="GO" id="GO:0005634">
    <property type="term" value="C:nucleus"/>
    <property type="evidence" value="ECO:0007669"/>
    <property type="project" value="UniProtKB-SubCell"/>
</dbReference>
<evidence type="ECO:0000256" key="11">
    <source>
        <dbReference type="SAM" id="MobiDB-lite"/>
    </source>
</evidence>
<evidence type="ECO:0000256" key="10">
    <source>
        <dbReference type="ARBA" id="ARBA00023242"/>
    </source>
</evidence>
<feature type="region of interest" description="Disordered" evidence="11">
    <location>
        <begin position="545"/>
        <end position="574"/>
    </location>
</feature>
<comment type="subcellular location">
    <subcellularLocation>
        <location evidence="1">Nucleus</location>
    </subcellularLocation>
</comment>
<dbReference type="SUPFAM" id="SSF47413">
    <property type="entry name" value="lambda repressor-like DNA-binding domains"/>
    <property type="match status" value="1"/>
</dbReference>
<keyword evidence="13" id="KW-1185">Reference proteome</keyword>
<comment type="caution">
    <text evidence="12">The sequence shown here is derived from an EMBL/GenBank/DDBJ whole genome shotgun (WGS) entry which is preliminary data.</text>
</comment>
<evidence type="ECO:0000256" key="2">
    <source>
        <dbReference type="ARBA" id="ARBA00022723"/>
    </source>
</evidence>
<dbReference type="EMBL" id="CAIIXF020000002">
    <property type="protein sequence ID" value="CAH1777374.1"/>
    <property type="molecule type" value="Genomic_DNA"/>
</dbReference>
<feature type="region of interest" description="Disordered" evidence="11">
    <location>
        <begin position="212"/>
        <end position="260"/>
    </location>
</feature>
<keyword evidence="2" id="KW-0479">Metal-binding</keyword>
<evidence type="ECO:0000256" key="7">
    <source>
        <dbReference type="ARBA" id="ARBA00023125"/>
    </source>
</evidence>
<keyword evidence="6" id="KW-0805">Transcription regulation</keyword>
<keyword evidence="9" id="KW-0804">Transcription</keyword>
<keyword evidence="7" id="KW-0238">DNA-binding</keyword>